<feature type="repeat" description="WD" evidence="5">
    <location>
        <begin position="93"/>
        <end position="134"/>
    </location>
</feature>
<feature type="repeat" description="WD" evidence="5">
    <location>
        <begin position="182"/>
        <end position="222"/>
    </location>
</feature>
<keyword evidence="8" id="KW-1185">Reference proteome</keyword>
<comment type="similarity">
    <text evidence="1">Belongs to the WD repeat G protein beta family.</text>
</comment>
<dbReference type="SUPFAM" id="SSF50978">
    <property type="entry name" value="WD40 repeat-like"/>
    <property type="match status" value="1"/>
</dbReference>
<feature type="repeat" description="WD" evidence="5">
    <location>
        <begin position="389"/>
        <end position="423"/>
    </location>
</feature>
<dbReference type="PROSITE" id="PS50294">
    <property type="entry name" value="WD_REPEATS_REGION"/>
    <property type="match status" value="2"/>
</dbReference>
<dbReference type="Pfam" id="PF00400">
    <property type="entry name" value="WD40"/>
    <property type="match status" value="2"/>
</dbReference>
<evidence type="ECO:0000256" key="4">
    <source>
        <dbReference type="ARBA" id="ARBA00023224"/>
    </source>
</evidence>
<evidence type="ECO:0000256" key="3">
    <source>
        <dbReference type="ARBA" id="ARBA00022737"/>
    </source>
</evidence>
<feature type="repeat" description="WD" evidence="5">
    <location>
        <begin position="223"/>
        <end position="267"/>
    </location>
</feature>
<accession>A0A9P6W2N9</accession>
<dbReference type="InterPro" id="IPR016346">
    <property type="entry name" value="G-protein_beta_1-5"/>
</dbReference>
<name>A0A9P6W2N9_MAUEX</name>
<comment type="caution">
    <text evidence="7">The sequence shown here is derived from an EMBL/GenBank/DDBJ whole genome shotgun (WGS) entry which is preliminary data.</text>
</comment>
<reference evidence="7 8" key="1">
    <citation type="submission" date="2020-11" db="EMBL/GenBank/DDBJ databases">
        <title>Kefir isolates.</title>
        <authorList>
            <person name="Marcisauskas S."/>
            <person name="Kim Y."/>
            <person name="Blasche S."/>
        </authorList>
    </citation>
    <scope>NUCLEOTIDE SEQUENCE [LARGE SCALE GENOMIC DNA]</scope>
    <source>
        <strain evidence="7 8">OG2</strain>
    </source>
</reference>
<dbReference type="Proteomes" id="UP000750334">
    <property type="component" value="Unassembled WGS sequence"/>
</dbReference>
<keyword evidence="6" id="KW-0175">Coiled coil</keyword>
<dbReference type="InterPro" id="IPR001680">
    <property type="entry name" value="WD40_rpt"/>
</dbReference>
<dbReference type="PIRSF" id="PIRSF002394">
    <property type="entry name" value="GN-bd_beta"/>
    <property type="match status" value="1"/>
</dbReference>
<evidence type="ECO:0000256" key="6">
    <source>
        <dbReference type="SAM" id="Coils"/>
    </source>
</evidence>
<evidence type="ECO:0000256" key="5">
    <source>
        <dbReference type="PROSITE-ProRule" id="PRU00221"/>
    </source>
</evidence>
<keyword evidence="2 5" id="KW-0853">WD repeat</keyword>
<feature type="repeat" description="WD" evidence="5">
    <location>
        <begin position="275"/>
        <end position="309"/>
    </location>
</feature>
<dbReference type="OrthoDB" id="10255630at2759"/>
<dbReference type="InterPro" id="IPR001632">
    <property type="entry name" value="WD40_G-protein_beta-like"/>
</dbReference>
<keyword evidence="4" id="KW-0807">Transducer</keyword>
<dbReference type="PROSITE" id="PS00678">
    <property type="entry name" value="WD_REPEATS_1"/>
    <property type="match status" value="1"/>
</dbReference>
<dbReference type="CDD" id="cd00200">
    <property type="entry name" value="WD40"/>
    <property type="match status" value="1"/>
</dbReference>
<dbReference type="AlphaFoldDB" id="A0A9P6W2N9"/>
<gene>
    <name evidence="7" type="primary">GPB1</name>
    <name evidence="7" type="ORF">C6P45_001211</name>
</gene>
<evidence type="ECO:0000256" key="2">
    <source>
        <dbReference type="ARBA" id="ARBA00022574"/>
    </source>
</evidence>
<dbReference type="PROSITE" id="PS50082">
    <property type="entry name" value="WD_REPEATS_2"/>
    <property type="match status" value="5"/>
</dbReference>
<proteinExistence type="inferred from homology"/>
<dbReference type="GO" id="GO:0007165">
    <property type="term" value="P:signal transduction"/>
    <property type="evidence" value="ECO:0007669"/>
    <property type="project" value="UniProtKB-KW"/>
</dbReference>
<sequence length="423" mass="46662">MSQSYEMETFNIEPTQPIVPQYIEAEDPNALNLTTLNEEIQQKVNFARQETKNLYSQVDKVKQNLQDANLFEMANNVQQLNTGTINLSPTITLKGHNNKIADFRWSKDSNSILSASQDGFLLLWDSATGLKKKAIPLDSQWILSCAISPNGKVVASAGLNNNCTIYSISGDSMIQQNVQTIFKGHTCYISDIDFLDDSNVLTSSGDMTCALWNIPKAKRVREFTDHLGDVLSLVISPEEGNKNVFSSCGSDGYAYIWDIREPGAIQHFYVSECDVSTVQFFKDGNSVVTGSDDGIINVFDLRSDCPIASYSLQESLNAITNQPTYTASTIEYVRSPMSPKSTVISSSFLDNQGVTSIDFSSSGRLMYATYTDLGCVVWDTLKASVVGKLEGHRDRVTKVRSSPDGLGVCTGSWDTTLRIWSPK</sequence>
<protein>
    <submittedName>
        <fullName evidence="7">Guanine nucleotide-binding protein subunit beta 1</fullName>
    </submittedName>
</protein>
<dbReference type="InterPro" id="IPR036322">
    <property type="entry name" value="WD40_repeat_dom_sf"/>
</dbReference>
<evidence type="ECO:0000313" key="7">
    <source>
        <dbReference type="EMBL" id="KAG0662077.1"/>
    </source>
</evidence>
<evidence type="ECO:0000256" key="1">
    <source>
        <dbReference type="ARBA" id="ARBA00009768"/>
    </source>
</evidence>
<dbReference type="Gene3D" id="2.130.10.10">
    <property type="entry name" value="YVTN repeat-like/Quinoprotein amine dehydrogenase"/>
    <property type="match status" value="1"/>
</dbReference>
<dbReference type="PRINTS" id="PR00319">
    <property type="entry name" value="GPROTEINB"/>
</dbReference>
<dbReference type="SMART" id="SM00320">
    <property type="entry name" value="WD40"/>
    <property type="match status" value="7"/>
</dbReference>
<dbReference type="EMBL" id="PUHR01000151">
    <property type="protein sequence ID" value="KAG0662077.1"/>
    <property type="molecule type" value="Genomic_DNA"/>
</dbReference>
<dbReference type="InterPro" id="IPR015943">
    <property type="entry name" value="WD40/YVTN_repeat-like_dom_sf"/>
</dbReference>
<dbReference type="PANTHER" id="PTHR19850">
    <property type="entry name" value="GUANINE NUCLEOTIDE-BINDING PROTEIN BETA G PROTEIN BETA"/>
    <property type="match status" value="1"/>
</dbReference>
<evidence type="ECO:0000313" key="8">
    <source>
        <dbReference type="Proteomes" id="UP000750334"/>
    </source>
</evidence>
<dbReference type="InterPro" id="IPR019775">
    <property type="entry name" value="WD40_repeat_CS"/>
</dbReference>
<feature type="coiled-coil region" evidence="6">
    <location>
        <begin position="30"/>
        <end position="57"/>
    </location>
</feature>
<organism evidence="7 8">
    <name type="scientific">Maudiozyma exigua</name>
    <name type="common">Yeast</name>
    <name type="synonym">Kazachstania exigua</name>
    <dbReference type="NCBI Taxonomy" id="34358"/>
    <lineage>
        <taxon>Eukaryota</taxon>
        <taxon>Fungi</taxon>
        <taxon>Dikarya</taxon>
        <taxon>Ascomycota</taxon>
        <taxon>Saccharomycotina</taxon>
        <taxon>Saccharomycetes</taxon>
        <taxon>Saccharomycetales</taxon>
        <taxon>Saccharomycetaceae</taxon>
        <taxon>Maudiozyma</taxon>
    </lineage>
</organism>
<dbReference type="Pfam" id="PF25391">
    <property type="entry name" value="WD40_Gbeta"/>
    <property type="match status" value="1"/>
</dbReference>
<keyword evidence="3" id="KW-0677">Repeat</keyword>